<gene>
    <name evidence="2" type="ORF">GCM10012278_15390</name>
</gene>
<name>A0A918A1C9_9ACTN</name>
<keyword evidence="3" id="KW-1185">Reference proteome</keyword>
<dbReference type="EMBL" id="BMNK01000002">
    <property type="protein sequence ID" value="GGP03584.1"/>
    <property type="molecule type" value="Genomic_DNA"/>
</dbReference>
<dbReference type="Proteomes" id="UP000660745">
    <property type="component" value="Unassembled WGS sequence"/>
</dbReference>
<evidence type="ECO:0008006" key="4">
    <source>
        <dbReference type="Google" id="ProtNLM"/>
    </source>
</evidence>
<evidence type="ECO:0000313" key="3">
    <source>
        <dbReference type="Proteomes" id="UP000660745"/>
    </source>
</evidence>
<dbReference type="RefSeq" id="WP_189137757.1">
    <property type="nucleotide sequence ID" value="NZ_BMNK01000002.1"/>
</dbReference>
<feature type="chain" id="PRO_5038031105" description="Calcium-binding protein" evidence="1">
    <location>
        <begin position="32"/>
        <end position="261"/>
    </location>
</feature>
<dbReference type="InterPro" id="IPR011049">
    <property type="entry name" value="Serralysin-like_metalloprot_C"/>
</dbReference>
<keyword evidence="1" id="KW-0732">Signal</keyword>
<dbReference type="SUPFAM" id="SSF51120">
    <property type="entry name" value="beta-Roll"/>
    <property type="match status" value="1"/>
</dbReference>
<accession>A0A918A1C9</accession>
<reference evidence="2" key="2">
    <citation type="submission" date="2020-09" db="EMBL/GenBank/DDBJ databases">
        <authorList>
            <person name="Sun Q."/>
            <person name="Zhou Y."/>
        </authorList>
    </citation>
    <scope>NUCLEOTIDE SEQUENCE</scope>
    <source>
        <strain evidence="2">CGMCC 4.7430</strain>
    </source>
</reference>
<proteinExistence type="predicted"/>
<comment type="caution">
    <text evidence="2">The sequence shown here is derived from an EMBL/GenBank/DDBJ whole genome shotgun (WGS) entry which is preliminary data.</text>
</comment>
<sequence>MNNIKRNAVRLSLLGGLAAGLLAMTPGTGNAAAGEPTVTRSGEIVTITAGSISRSDNITLQAVSGRLHVFGQVVAQTGAGCEQVSANEVNCGTGVTTVNATLGGGSDRFSSLVGIGGTINGGGGGDTFLAGRGFEGTSFTYVGGAGSDTVDYGSSGQPVTVTKDDRAQRDGRSIDRDDVTKDVETIVGTVGADTLIGSSVFDRLIGGEGADTLEGRGGEDILDADDLQGTKDAKIDCGGENDTVIADAADAPVGCESISRP</sequence>
<feature type="signal peptide" evidence="1">
    <location>
        <begin position="1"/>
        <end position="31"/>
    </location>
</feature>
<dbReference type="AlphaFoldDB" id="A0A918A1C9"/>
<organism evidence="2 3">
    <name type="scientific">Nonomuraea glycinis</name>
    <dbReference type="NCBI Taxonomy" id="2047744"/>
    <lineage>
        <taxon>Bacteria</taxon>
        <taxon>Bacillati</taxon>
        <taxon>Actinomycetota</taxon>
        <taxon>Actinomycetes</taxon>
        <taxon>Streptosporangiales</taxon>
        <taxon>Streptosporangiaceae</taxon>
        <taxon>Nonomuraea</taxon>
    </lineage>
</organism>
<dbReference type="Gene3D" id="2.150.10.10">
    <property type="entry name" value="Serralysin-like metalloprotease, C-terminal"/>
    <property type="match status" value="1"/>
</dbReference>
<evidence type="ECO:0000256" key="1">
    <source>
        <dbReference type="SAM" id="SignalP"/>
    </source>
</evidence>
<dbReference type="PRINTS" id="PR00313">
    <property type="entry name" value="CABNDNGRPT"/>
</dbReference>
<reference evidence="2" key="1">
    <citation type="journal article" date="2014" name="Int. J. Syst. Evol. Microbiol.">
        <title>Complete genome sequence of Corynebacterium casei LMG S-19264T (=DSM 44701T), isolated from a smear-ripened cheese.</title>
        <authorList>
            <consortium name="US DOE Joint Genome Institute (JGI-PGF)"/>
            <person name="Walter F."/>
            <person name="Albersmeier A."/>
            <person name="Kalinowski J."/>
            <person name="Ruckert C."/>
        </authorList>
    </citation>
    <scope>NUCLEOTIDE SEQUENCE</scope>
    <source>
        <strain evidence="2">CGMCC 4.7430</strain>
    </source>
</reference>
<evidence type="ECO:0000313" key="2">
    <source>
        <dbReference type="EMBL" id="GGP03584.1"/>
    </source>
</evidence>
<protein>
    <recommendedName>
        <fullName evidence="4">Calcium-binding protein</fullName>
    </recommendedName>
</protein>